<reference evidence="3" key="2">
    <citation type="submission" date="2018-02" db="EMBL/GenBank/DDBJ databases">
        <title>Phenotypic characterization and whole genome analysis of multidrug-resistant, extended-spectrum beta-lactamase-producing bacteria isolated from dogs in Germany.</title>
        <authorList>
            <person name="Williamson C."/>
        </authorList>
    </citation>
    <scope>NUCLEOTIDE SEQUENCE [LARGE SCALE GENOMIC DNA]</scope>
    <source>
        <strain evidence="3">AFG_SD03_1510_Ahy_093</strain>
    </source>
</reference>
<dbReference type="RefSeq" id="WP_113995403.1">
    <property type="nucleotide sequence ID" value="NZ_JACLAM010000001.1"/>
</dbReference>
<protein>
    <submittedName>
        <fullName evidence="2">Uncharacterized protein</fullName>
    </submittedName>
</protein>
<name>A0ABD7G5R4_AERHY</name>
<dbReference type="EMBL" id="PUTQ01000022">
    <property type="protein sequence ID" value="RCF47962.1"/>
    <property type="molecule type" value="Genomic_DNA"/>
</dbReference>
<dbReference type="AlphaFoldDB" id="A0ABD7G5R4"/>
<comment type="caution">
    <text evidence="2">The sequence shown here is derived from an EMBL/GenBank/DDBJ whole genome shotgun (WGS) entry which is preliminary data.</text>
</comment>
<accession>A0ABD7G5R4</accession>
<evidence type="ECO:0000256" key="1">
    <source>
        <dbReference type="SAM" id="SignalP"/>
    </source>
</evidence>
<reference evidence="2 3" key="1">
    <citation type="journal article" date="2018" name="PLoS ONE">
        <title>Phenotypic characterization and whole genome analysis of extended-spectrum beta-lactamase-producing bacteria isolated from dogs in Germany.</title>
        <authorList>
            <person name="Boehmer T."/>
            <person name="Vogler A.J."/>
            <person name="Thomas A."/>
            <person name="Sauer S."/>
            <person name="Hergenroether M."/>
            <person name="Straubinger R.K."/>
            <person name="Birdsell D."/>
            <person name="Keim P."/>
            <person name="Sahl J.W."/>
            <person name="Williamson C.H."/>
            <person name="Riehm J.M."/>
        </authorList>
    </citation>
    <scope>NUCLEOTIDE SEQUENCE [LARGE SCALE GENOMIC DNA]</scope>
    <source>
        <strain evidence="2 3">AFG_SD03_1510_Ahy_093</strain>
    </source>
</reference>
<organism evidence="2 3">
    <name type="scientific">Aeromonas hydrophila</name>
    <dbReference type="NCBI Taxonomy" id="644"/>
    <lineage>
        <taxon>Bacteria</taxon>
        <taxon>Pseudomonadati</taxon>
        <taxon>Pseudomonadota</taxon>
        <taxon>Gammaproteobacteria</taxon>
        <taxon>Aeromonadales</taxon>
        <taxon>Aeromonadaceae</taxon>
        <taxon>Aeromonas</taxon>
    </lineage>
</organism>
<sequence>MKIKTMLAAFTMLVSSSAAFANAPMPFNLRAGHNAVYVDWKMSALPTDSVDVSTPDGLKLGVVKALPGKTKQLTIPSDKNITEVIVDYKGTIHNVPLQHGMGSGSNR</sequence>
<evidence type="ECO:0000313" key="2">
    <source>
        <dbReference type="EMBL" id="RCF47962.1"/>
    </source>
</evidence>
<evidence type="ECO:0000313" key="3">
    <source>
        <dbReference type="Proteomes" id="UP000253075"/>
    </source>
</evidence>
<feature type="chain" id="PRO_5044806192" evidence="1">
    <location>
        <begin position="22"/>
        <end position="107"/>
    </location>
</feature>
<proteinExistence type="predicted"/>
<dbReference type="Proteomes" id="UP000253075">
    <property type="component" value="Unassembled WGS sequence"/>
</dbReference>
<feature type="signal peptide" evidence="1">
    <location>
        <begin position="1"/>
        <end position="21"/>
    </location>
</feature>
<keyword evidence="1" id="KW-0732">Signal</keyword>
<gene>
    <name evidence="2" type="ORF">C6C11_15455</name>
</gene>